<organism evidence="1 2">
    <name type="scientific">Pogonophryne albipinna</name>
    <dbReference type="NCBI Taxonomy" id="1090488"/>
    <lineage>
        <taxon>Eukaryota</taxon>
        <taxon>Metazoa</taxon>
        <taxon>Chordata</taxon>
        <taxon>Craniata</taxon>
        <taxon>Vertebrata</taxon>
        <taxon>Euteleostomi</taxon>
        <taxon>Actinopterygii</taxon>
        <taxon>Neopterygii</taxon>
        <taxon>Teleostei</taxon>
        <taxon>Neoteleostei</taxon>
        <taxon>Acanthomorphata</taxon>
        <taxon>Eupercaria</taxon>
        <taxon>Perciformes</taxon>
        <taxon>Notothenioidei</taxon>
        <taxon>Pogonophryne</taxon>
    </lineage>
</organism>
<dbReference type="Proteomes" id="UP001219934">
    <property type="component" value="Unassembled WGS sequence"/>
</dbReference>
<protein>
    <submittedName>
        <fullName evidence="1">Uncharacterized protein</fullName>
    </submittedName>
</protein>
<accession>A0AAD6FEY4</accession>
<dbReference type="AlphaFoldDB" id="A0AAD6FEY4"/>
<gene>
    <name evidence="1" type="ORF">JOQ06_025653</name>
</gene>
<dbReference type="EMBL" id="JAPTMU010000015">
    <property type="protein sequence ID" value="KAJ4931356.1"/>
    <property type="molecule type" value="Genomic_DNA"/>
</dbReference>
<reference evidence="1" key="1">
    <citation type="submission" date="2022-11" db="EMBL/GenBank/DDBJ databases">
        <title>Chromosome-level genome of Pogonophryne albipinna.</title>
        <authorList>
            <person name="Jo E."/>
        </authorList>
    </citation>
    <scope>NUCLEOTIDE SEQUENCE</scope>
    <source>
        <strain evidence="1">SGF0006</strain>
        <tissue evidence="1">Muscle</tissue>
    </source>
</reference>
<evidence type="ECO:0000313" key="2">
    <source>
        <dbReference type="Proteomes" id="UP001219934"/>
    </source>
</evidence>
<proteinExistence type="predicted"/>
<sequence length="69" mass="7638">MAAAQMLEESLNGKFHISVRLCSSGTMMRDWQTISRMPAVTDATPDIPFSFQRKRLVVNIVPASTGPQD</sequence>
<name>A0AAD6FEY4_9TELE</name>
<keyword evidence="2" id="KW-1185">Reference proteome</keyword>
<evidence type="ECO:0000313" key="1">
    <source>
        <dbReference type="EMBL" id="KAJ4931356.1"/>
    </source>
</evidence>
<comment type="caution">
    <text evidence="1">The sequence shown here is derived from an EMBL/GenBank/DDBJ whole genome shotgun (WGS) entry which is preliminary data.</text>
</comment>